<evidence type="ECO:0000313" key="2">
    <source>
        <dbReference type="Proteomes" id="UP000005695"/>
    </source>
</evidence>
<name>Q1JZM3_DESA6</name>
<proteinExistence type="predicted"/>
<organism evidence="1 2">
    <name type="scientific">Desulfuromonas acetoxidans (strain DSM 684 / 11070)</name>
    <dbReference type="NCBI Taxonomy" id="281689"/>
    <lineage>
        <taxon>Bacteria</taxon>
        <taxon>Pseudomonadati</taxon>
        <taxon>Thermodesulfobacteriota</taxon>
        <taxon>Desulfuromonadia</taxon>
        <taxon>Desulfuromonadales</taxon>
        <taxon>Desulfuromonadaceae</taxon>
        <taxon>Desulfuromonas</taxon>
    </lineage>
</organism>
<sequence>MDFVIKLREHVIDMFPFLRPKLDSAVTPRTLKRNPFLDLRMHEIRTDSDRNYLYITLSGVIDAEDAQAINKEVLAALEHLEDGFHVINDMSQADCGYISCLPLFQEVMTALSTHHVGRVIRIVSDSVFQCQVNAASQQFARYTIEEATSVKEAEALLAATVASDPT</sequence>
<dbReference type="Proteomes" id="UP000005695">
    <property type="component" value="Unassembled WGS sequence"/>
</dbReference>
<comment type="caution">
    <text evidence="1">The sequence shown here is derived from an EMBL/GenBank/DDBJ whole genome shotgun (WGS) entry which is preliminary data.</text>
</comment>
<evidence type="ECO:0000313" key="1">
    <source>
        <dbReference type="EMBL" id="EAT15544.1"/>
    </source>
</evidence>
<evidence type="ECO:0008006" key="3">
    <source>
        <dbReference type="Google" id="ProtNLM"/>
    </source>
</evidence>
<reference evidence="1" key="2">
    <citation type="submission" date="2006-05" db="EMBL/GenBank/DDBJ databases">
        <title>Sequencing of the draft genome and assembly of Desulfuromonas acetoxidans DSM 684.</title>
        <authorList>
            <consortium name="US DOE Joint Genome Institute (JGI-PGF)"/>
            <person name="Copeland A."/>
            <person name="Lucas S."/>
            <person name="Lapidus A."/>
            <person name="Barry K."/>
            <person name="Detter J.C."/>
            <person name="Glavina del Rio T."/>
            <person name="Hammon N."/>
            <person name="Israni S."/>
            <person name="Dalin E."/>
            <person name="Tice H."/>
            <person name="Bruce D."/>
            <person name="Pitluck S."/>
            <person name="Richardson P."/>
        </authorList>
    </citation>
    <scope>NUCLEOTIDE SEQUENCE [LARGE SCALE GENOMIC DNA]</scope>
    <source>
        <strain evidence="1">DSM 684</strain>
    </source>
</reference>
<keyword evidence="2" id="KW-1185">Reference proteome</keyword>
<dbReference type="EMBL" id="AAEW02000009">
    <property type="protein sequence ID" value="EAT15544.1"/>
    <property type="molecule type" value="Genomic_DNA"/>
</dbReference>
<reference evidence="1" key="1">
    <citation type="submission" date="2006-05" db="EMBL/GenBank/DDBJ databases">
        <title>Annotation of the draft genome assembly of Desulfuromonas acetoxidans DSM 684.</title>
        <authorList>
            <consortium name="US DOE Joint Genome Institute (JGI-ORNL)"/>
            <person name="Larimer F."/>
            <person name="Land M."/>
            <person name="Hauser L."/>
        </authorList>
    </citation>
    <scope>NUCLEOTIDE SEQUENCE [LARGE SCALE GENOMIC DNA]</scope>
    <source>
        <strain evidence="1">DSM 684</strain>
    </source>
</reference>
<dbReference type="AlphaFoldDB" id="Q1JZM3"/>
<protein>
    <recommendedName>
        <fullName evidence="3">STAS domain-containing protein</fullName>
    </recommendedName>
</protein>
<gene>
    <name evidence="1" type="ORF">Dace_1406</name>
</gene>
<accession>Q1JZM3</accession>